<feature type="transmembrane region" description="Helical" evidence="1">
    <location>
        <begin position="70"/>
        <end position="89"/>
    </location>
</feature>
<dbReference type="KEGG" id="kcm:ABWK59_12915"/>
<dbReference type="AlphaFoldDB" id="A0AAU8JWR6"/>
<feature type="transmembrane region" description="Helical" evidence="1">
    <location>
        <begin position="12"/>
        <end position="28"/>
    </location>
</feature>
<reference evidence="2" key="1">
    <citation type="submission" date="2024-06" db="EMBL/GenBank/DDBJ databases">
        <title>The genome sequences of Kitasatospora sp. strain HUAS MG31.</title>
        <authorList>
            <person name="Mo P."/>
        </authorList>
    </citation>
    <scope>NUCLEOTIDE SEQUENCE</scope>
    <source>
        <strain evidence="2">HUAS MG31</strain>
    </source>
</reference>
<organism evidence="2">
    <name type="scientific">Kitasatospora camelliae</name>
    <dbReference type="NCBI Taxonomy" id="3156397"/>
    <lineage>
        <taxon>Bacteria</taxon>
        <taxon>Bacillati</taxon>
        <taxon>Actinomycetota</taxon>
        <taxon>Actinomycetes</taxon>
        <taxon>Kitasatosporales</taxon>
        <taxon>Streptomycetaceae</taxon>
        <taxon>Kitasatospora</taxon>
    </lineage>
</organism>
<keyword evidence="1" id="KW-0812">Transmembrane</keyword>
<feature type="transmembrane region" description="Helical" evidence="1">
    <location>
        <begin position="40"/>
        <end position="58"/>
    </location>
</feature>
<feature type="transmembrane region" description="Helical" evidence="1">
    <location>
        <begin position="120"/>
        <end position="140"/>
    </location>
</feature>
<protein>
    <submittedName>
        <fullName evidence="2">Low temperature requirement protein A</fullName>
    </submittedName>
</protein>
<gene>
    <name evidence="2" type="ORF">ABWK59_12915</name>
</gene>
<name>A0AAU8JWR6_9ACTN</name>
<evidence type="ECO:0000313" key="2">
    <source>
        <dbReference type="EMBL" id="XCM79756.1"/>
    </source>
</evidence>
<dbReference type="InterPro" id="IPR010640">
    <property type="entry name" value="Low_temperature_requirement_A"/>
</dbReference>
<feature type="transmembrane region" description="Helical" evidence="1">
    <location>
        <begin position="333"/>
        <end position="352"/>
    </location>
</feature>
<dbReference type="PANTHER" id="PTHR36840:SF1">
    <property type="entry name" value="BLL5714 PROTEIN"/>
    <property type="match status" value="1"/>
</dbReference>
<feature type="transmembrane region" description="Helical" evidence="1">
    <location>
        <begin position="306"/>
        <end position="327"/>
    </location>
</feature>
<dbReference type="RefSeq" id="WP_354640648.1">
    <property type="nucleotide sequence ID" value="NZ_CP159872.1"/>
</dbReference>
<dbReference type="Pfam" id="PF06772">
    <property type="entry name" value="LtrA"/>
    <property type="match status" value="1"/>
</dbReference>
<proteinExistence type="predicted"/>
<feature type="transmembrane region" description="Helical" evidence="1">
    <location>
        <begin position="183"/>
        <end position="202"/>
    </location>
</feature>
<accession>A0AAU8JWR6</accession>
<keyword evidence="1" id="KW-0472">Membrane</keyword>
<feature type="transmembrane region" description="Helical" evidence="1">
    <location>
        <begin position="281"/>
        <end position="299"/>
    </location>
</feature>
<sequence>MEEKKVTWAELYFDLVFVFAVTQVSQLLHHRHDWTGTVQALVVFVPVYWCWVGTTVQANIRDVDTLRDRLGIFAVGLGGLFMALALPGAYGPRGVLLGAGYWAARLVLLWLVGRIPGAWHGPYGVGALVSGPLLVAGGLLDGPARTLLWAAAACCDLSAPLVFRRRLAKVEYHPGHLPERFGLFLLVALGESIVGIGGPVAQSDLHPAQLGSVASAFVISCALWWLYFGYASDAMRYAVETASSRRDMIRWVFSYGHLALIGSVIAVAVGFGETVAEPGRALGAGPLALLYGGSALYLLTFGYTRWMMFGTLSPTRTAAAAVVLALLPLMVRLPALAALGSLAVLLVGLNLLEYLRVRRARDGEAAPAPVPDCLAPDLG</sequence>
<dbReference type="EMBL" id="CP159872">
    <property type="protein sequence ID" value="XCM79756.1"/>
    <property type="molecule type" value="Genomic_DNA"/>
</dbReference>
<feature type="transmembrane region" description="Helical" evidence="1">
    <location>
        <begin position="249"/>
        <end position="269"/>
    </location>
</feature>
<dbReference type="PANTHER" id="PTHR36840">
    <property type="entry name" value="BLL5714 PROTEIN"/>
    <property type="match status" value="1"/>
</dbReference>
<feature type="transmembrane region" description="Helical" evidence="1">
    <location>
        <begin position="208"/>
        <end position="228"/>
    </location>
</feature>
<evidence type="ECO:0000256" key="1">
    <source>
        <dbReference type="SAM" id="Phobius"/>
    </source>
</evidence>
<keyword evidence="1" id="KW-1133">Transmembrane helix</keyword>